<keyword evidence="1" id="KW-1133">Transmembrane helix</keyword>
<dbReference type="OrthoDB" id="6286709at2759"/>
<dbReference type="Pfam" id="PF13358">
    <property type="entry name" value="DDE_3"/>
    <property type="match status" value="1"/>
</dbReference>
<keyword evidence="1" id="KW-0812">Transmembrane</keyword>
<sequence length="301" mass="34005">MKEDCSHDDLLFVCFCPQGTSERGCIGPVNIAVGQQSSGTNHSLRMSLDLTSITIPEGNVMARARDTLSGAKHRRKRPLQRWRVTCLGRDNNERPDRPLRVPGCSVTAVRYRDEILQLLERPFITAMGTDAIFMDDNARPHRARLMRSYLESETIPQMAFPPRSPDLNPIEFVCDVLGRRIVGRSVPQAPSTSSNKPYYRNGHYCHNKGSTTLLPACLAIVKHAFQLEGIIPVIRVWFPLHILPANLGCRAAMAVIYVFLFVFALLFDIVAKVFLWVYSANSLIRQIMENECLFTNMQENT</sequence>
<dbReference type="AlphaFoldDB" id="A0A4Y2LCY8"/>
<gene>
    <name evidence="3" type="ORF">AVEN_87982_1</name>
</gene>
<feature type="domain" description="Tc1-like transposase DDE" evidence="2">
    <location>
        <begin position="70"/>
        <end position="185"/>
    </location>
</feature>
<evidence type="ECO:0000256" key="1">
    <source>
        <dbReference type="SAM" id="Phobius"/>
    </source>
</evidence>
<dbReference type="InterPro" id="IPR036397">
    <property type="entry name" value="RNaseH_sf"/>
</dbReference>
<keyword evidence="1" id="KW-0472">Membrane</keyword>
<organism evidence="3 4">
    <name type="scientific">Araneus ventricosus</name>
    <name type="common">Orbweaver spider</name>
    <name type="synonym">Epeira ventricosa</name>
    <dbReference type="NCBI Taxonomy" id="182803"/>
    <lineage>
        <taxon>Eukaryota</taxon>
        <taxon>Metazoa</taxon>
        <taxon>Ecdysozoa</taxon>
        <taxon>Arthropoda</taxon>
        <taxon>Chelicerata</taxon>
        <taxon>Arachnida</taxon>
        <taxon>Araneae</taxon>
        <taxon>Araneomorphae</taxon>
        <taxon>Entelegynae</taxon>
        <taxon>Araneoidea</taxon>
        <taxon>Araneidae</taxon>
        <taxon>Araneus</taxon>
    </lineage>
</organism>
<protein>
    <recommendedName>
        <fullName evidence="2">Tc1-like transposase DDE domain-containing protein</fullName>
    </recommendedName>
</protein>
<dbReference type="Proteomes" id="UP000499080">
    <property type="component" value="Unassembled WGS sequence"/>
</dbReference>
<accession>A0A4Y2LCY8</accession>
<dbReference type="GO" id="GO:0003676">
    <property type="term" value="F:nucleic acid binding"/>
    <property type="evidence" value="ECO:0007669"/>
    <property type="project" value="InterPro"/>
</dbReference>
<keyword evidence="4" id="KW-1185">Reference proteome</keyword>
<proteinExistence type="predicted"/>
<comment type="caution">
    <text evidence="3">The sequence shown here is derived from an EMBL/GenBank/DDBJ whole genome shotgun (WGS) entry which is preliminary data.</text>
</comment>
<evidence type="ECO:0000313" key="3">
    <source>
        <dbReference type="EMBL" id="GBN12349.1"/>
    </source>
</evidence>
<dbReference type="EMBL" id="BGPR01005671">
    <property type="protein sequence ID" value="GBN12349.1"/>
    <property type="molecule type" value="Genomic_DNA"/>
</dbReference>
<reference evidence="3 4" key="1">
    <citation type="journal article" date="2019" name="Sci. Rep.">
        <title>Orb-weaving spider Araneus ventricosus genome elucidates the spidroin gene catalogue.</title>
        <authorList>
            <person name="Kono N."/>
            <person name="Nakamura H."/>
            <person name="Ohtoshi R."/>
            <person name="Moran D.A.P."/>
            <person name="Shinohara A."/>
            <person name="Yoshida Y."/>
            <person name="Fujiwara M."/>
            <person name="Mori M."/>
            <person name="Tomita M."/>
            <person name="Arakawa K."/>
        </authorList>
    </citation>
    <scope>NUCLEOTIDE SEQUENCE [LARGE SCALE GENOMIC DNA]</scope>
</reference>
<dbReference type="InterPro" id="IPR038717">
    <property type="entry name" value="Tc1-like_DDE_dom"/>
</dbReference>
<name>A0A4Y2LCY8_ARAVE</name>
<dbReference type="Gene3D" id="3.30.420.10">
    <property type="entry name" value="Ribonuclease H-like superfamily/Ribonuclease H"/>
    <property type="match status" value="1"/>
</dbReference>
<feature type="transmembrane region" description="Helical" evidence="1">
    <location>
        <begin position="254"/>
        <end position="278"/>
    </location>
</feature>
<evidence type="ECO:0000259" key="2">
    <source>
        <dbReference type="Pfam" id="PF13358"/>
    </source>
</evidence>
<evidence type="ECO:0000313" key="4">
    <source>
        <dbReference type="Proteomes" id="UP000499080"/>
    </source>
</evidence>